<accession>A0A3G4ZY07</accession>
<sequence length="435" mass="51672">MNNVMDNMMNNVMNNIEKLYNSINFHDASVIDLITLIYRDMANIFRTNKHDEHSRLLQIIFDVIPLVSDRVLLSNTEVKANHDNRLYYVLKTDTKIKLLTFHIFITAYQYIAKHHQCIIGIDYEFNTKKIALMQINFEIPKKYSNTSFIYIVYPPQFDVKLHNYFIEHIMTNNHILKIVHGADSLDIPYMYAELFRNNKSDIIAFTDTVVDTKYLCEYHNITYKLDRKCRIYSLLTDWNIIDGKQLAYLETNEDQMGHIYEIFIDIAKISNNLLTYSLYDVIYLEYLYQAAVRNIGIDGVGLICDATRIIYLERRDIVTTIHDITIPVNSMNNYMIMSLNKIKLIDKYTDVIIKIESVVPNVKNLLLINYFRSTFIVLFKYIIYSALYTKYTIYKNSSEKFVDDLNIDRVVDTYRHRKYFYVLLREFIHNVKQII</sequence>
<name>A0A3G4ZY07_9VIRU</name>
<dbReference type="Gene3D" id="3.30.420.10">
    <property type="entry name" value="Ribonuclease H-like superfamily/Ribonuclease H"/>
    <property type="match status" value="1"/>
</dbReference>
<organism evidence="1">
    <name type="scientific">Faunusvirus sp</name>
    <dbReference type="NCBI Taxonomy" id="2487766"/>
    <lineage>
        <taxon>Viruses</taxon>
        <taxon>Varidnaviria</taxon>
        <taxon>Bamfordvirae</taxon>
        <taxon>Nucleocytoviricota</taxon>
        <taxon>Megaviricetes</taxon>
        <taxon>Imitervirales</taxon>
        <taxon>Mimiviridae</taxon>
    </lineage>
</organism>
<protein>
    <submittedName>
        <fullName evidence="1">Uncharacterized protein</fullName>
    </submittedName>
</protein>
<proteinExistence type="predicted"/>
<evidence type="ECO:0000313" key="1">
    <source>
        <dbReference type="EMBL" id="AYV79798.1"/>
    </source>
</evidence>
<reference evidence="1" key="1">
    <citation type="submission" date="2018-10" db="EMBL/GenBank/DDBJ databases">
        <title>Hidden diversity of soil giant viruses.</title>
        <authorList>
            <person name="Schulz F."/>
            <person name="Alteio L."/>
            <person name="Goudeau D."/>
            <person name="Ryan E.M."/>
            <person name="Malmstrom R.R."/>
            <person name="Blanchard J."/>
            <person name="Woyke T."/>
        </authorList>
    </citation>
    <scope>NUCLEOTIDE SEQUENCE</scope>
    <source>
        <strain evidence="1">FNV1</strain>
    </source>
</reference>
<dbReference type="EMBL" id="MK072185">
    <property type="protein sequence ID" value="AYV79798.1"/>
    <property type="molecule type" value="Genomic_DNA"/>
</dbReference>
<gene>
    <name evidence="1" type="ORF">Faunusvirus54_2</name>
</gene>
<dbReference type="InterPro" id="IPR036397">
    <property type="entry name" value="RNaseH_sf"/>
</dbReference>
<dbReference type="GO" id="GO:0003676">
    <property type="term" value="F:nucleic acid binding"/>
    <property type="evidence" value="ECO:0007669"/>
    <property type="project" value="InterPro"/>
</dbReference>